<feature type="region of interest" description="Disordered" evidence="1">
    <location>
        <begin position="66"/>
        <end position="85"/>
    </location>
</feature>
<dbReference type="AlphaFoldDB" id="A0AAV6VAT2"/>
<feature type="transmembrane region" description="Helical" evidence="2">
    <location>
        <begin position="104"/>
        <end position="127"/>
    </location>
</feature>
<accession>A0AAV6VAT2</accession>
<keyword evidence="2" id="KW-0472">Membrane</keyword>
<evidence type="ECO:0000256" key="1">
    <source>
        <dbReference type="SAM" id="MobiDB-lite"/>
    </source>
</evidence>
<feature type="compositionally biased region" description="Basic and acidic residues" evidence="1">
    <location>
        <begin position="67"/>
        <end position="79"/>
    </location>
</feature>
<evidence type="ECO:0000313" key="5">
    <source>
        <dbReference type="Proteomes" id="UP000827092"/>
    </source>
</evidence>
<dbReference type="InterPro" id="IPR009688">
    <property type="entry name" value="FAM210A/B-like_dom"/>
</dbReference>
<organism evidence="4 5">
    <name type="scientific">Oedothorax gibbosus</name>
    <dbReference type="NCBI Taxonomy" id="931172"/>
    <lineage>
        <taxon>Eukaryota</taxon>
        <taxon>Metazoa</taxon>
        <taxon>Ecdysozoa</taxon>
        <taxon>Arthropoda</taxon>
        <taxon>Chelicerata</taxon>
        <taxon>Arachnida</taxon>
        <taxon>Araneae</taxon>
        <taxon>Araneomorphae</taxon>
        <taxon>Entelegynae</taxon>
        <taxon>Araneoidea</taxon>
        <taxon>Linyphiidae</taxon>
        <taxon>Erigoninae</taxon>
        <taxon>Oedothorax</taxon>
    </lineage>
</organism>
<evidence type="ECO:0000313" key="4">
    <source>
        <dbReference type="EMBL" id="KAG8192843.1"/>
    </source>
</evidence>
<evidence type="ECO:0000256" key="2">
    <source>
        <dbReference type="SAM" id="Phobius"/>
    </source>
</evidence>
<protein>
    <recommendedName>
        <fullName evidence="3">DUF1279 domain-containing protein</fullName>
    </recommendedName>
</protein>
<proteinExistence type="predicted"/>
<dbReference type="PANTHER" id="PTHR21377:SF0">
    <property type="entry name" value="PROTEIN FAM210B, MITOCHONDRIAL"/>
    <property type="match status" value="1"/>
</dbReference>
<reference evidence="4 5" key="1">
    <citation type="journal article" date="2022" name="Nat. Ecol. Evol.">
        <title>A masculinizing supergene underlies an exaggerated male reproductive morph in a spider.</title>
        <authorList>
            <person name="Hendrickx F."/>
            <person name="De Corte Z."/>
            <person name="Sonet G."/>
            <person name="Van Belleghem S.M."/>
            <person name="Kostlbacher S."/>
            <person name="Vangestel C."/>
        </authorList>
    </citation>
    <scope>NUCLEOTIDE SEQUENCE [LARGE SCALE GENOMIC DNA]</scope>
    <source>
        <strain evidence="4">W744_W776</strain>
    </source>
</reference>
<dbReference type="Pfam" id="PF06916">
    <property type="entry name" value="FAM210A-B_dom"/>
    <property type="match status" value="1"/>
</dbReference>
<keyword evidence="5" id="KW-1185">Reference proteome</keyword>
<sequence length="200" mass="22370">MNIALTLKLFNRSLLTIISKRHYNFTIFNDSFINNYHYTNSILKTPVSRLYLKGIASQPRWFSSDNKTNDQLKKEKPKVENLAQDASPDKISQRTRLKLAVRDYGATIVVFHVAIALTSLGISYLAVSSGLDAVRLLTFIGFSESVVSSKVAVGGSTFVIAYALHKCFAPVRIGITLSVAPFIVRYLRRVGFLKPPKRKS</sequence>
<dbReference type="EMBL" id="JAFNEN010000134">
    <property type="protein sequence ID" value="KAG8192843.1"/>
    <property type="molecule type" value="Genomic_DNA"/>
</dbReference>
<keyword evidence="2" id="KW-1133">Transmembrane helix</keyword>
<dbReference type="InterPro" id="IPR045866">
    <property type="entry name" value="FAM210A/B-like"/>
</dbReference>
<dbReference type="Proteomes" id="UP000827092">
    <property type="component" value="Unassembled WGS sequence"/>
</dbReference>
<gene>
    <name evidence="4" type="ORF">JTE90_014623</name>
</gene>
<evidence type="ECO:0000259" key="3">
    <source>
        <dbReference type="Pfam" id="PF06916"/>
    </source>
</evidence>
<dbReference type="PANTHER" id="PTHR21377">
    <property type="entry name" value="PROTEIN FAM210B, MITOCHONDRIAL"/>
    <property type="match status" value="1"/>
</dbReference>
<dbReference type="GO" id="GO:0005739">
    <property type="term" value="C:mitochondrion"/>
    <property type="evidence" value="ECO:0007669"/>
    <property type="project" value="TreeGrafter"/>
</dbReference>
<keyword evidence="2" id="KW-0812">Transmembrane</keyword>
<feature type="domain" description="DUF1279" evidence="3">
    <location>
        <begin position="96"/>
        <end position="181"/>
    </location>
</feature>
<feature type="transmembrane region" description="Helical" evidence="2">
    <location>
        <begin position="171"/>
        <end position="188"/>
    </location>
</feature>
<name>A0AAV6VAT2_9ARAC</name>
<comment type="caution">
    <text evidence="4">The sequence shown here is derived from an EMBL/GenBank/DDBJ whole genome shotgun (WGS) entry which is preliminary data.</text>
</comment>